<evidence type="ECO:0000313" key="1">
    <source>
        <dbReference type="EMBL" id="KJV63496.1"/>
    </source>
</evidence>
<gene>
    <name evidence="1" type="ORF">EMUCRT_0951</name>
</gene>
<dbReference type="EMBL" id="LANU01000003">
    <property type="protein sequence ID" value="KJV63496.1"/>
    <property type="molecule type" value="Genomic_DNA"/>
</dbReference>
<protein>
    <submittedName>
        <fullName evidence="1">Putative membrane protein</fullName>
    </submittedName>
</protein>
<evidence type="ECO:0000313" key="2">
    <source>
        <dbReference type="Proteomes" id="UP000033546"/>
    </source>
</evidence>
<comment type="caution">
    <text evidence="1">The sequence shown here is derived from an EMBL/GenBank/DDBJ whole genome shotgun (WGS) entry which is preliminary data.</text>
</comment>
<dbReference type="Proteomes" id="UP000033546">
    <property type="component" value="Unassembled WGS sequence"/>
</dbReference>
<sequence length="37" mass="4171">MKCKIVRVLVIILVPSYCVSYPLNVSGIFPVDQVYVD</sequence>
<reference evidence="1 2" key="1">
    <citation type="submission" date="2015-02" db="EMBL/GenBank/DDBJ databases">
        <title>Genome Sequencing of Rickettsiales.</title>
        <authorList>
            <person name="Daugherty S.C."/>
            <person name="Su Q."/>
            <person name="Abolude K."/>
            <person name="Beier-Sexton M."/>
            <person name="Carlyon J.A."/>
            <person name="Carter R."/>
            <person name="Day N.P."/>
            <person name="Dumler S.J."/>
            <person name="Dyachenko V."/>
            <person name="Godinez A."/>
            <person name="Kurtti T.J."/>
            <person name="Lichay M."/>
            <person name="Mullins K.E."/>
            <person name="Ott S."/>
            <person name="Pappas-Brown V."/>
            <person name="Paris D.H."/>
            <person name="Patel P."/>
            <person name="Richards A.L."/>
            <person name="Sadzewicz L."/>
            <person name="Sears K."/>
            <person name="Seidman D."/>
            <person name="Sengamalay N."/>
            <person name="Stenos J."/>
            <person name="Tallon L.J."/>
            <person name="Vincent G."/>
            <person name="Fraser C.M."/>
            <person name="Munderloh U."/>
            <person name="Dunning-Hotopp J.C."/>
        </authorList>
    </citation>
    <scope>NUCLEOTIDE SEQUENCE [LARGE SCALE GENOMIC DNA]</scope>
    <source>
        <strain evidence="1 2">EmCRT</strain>
    </source>
</reference>
<proteinExistence type="predicted"/>
<dbReference type="PATRIC" id="fig|1359167.3.peg.916"/>
<organism evidence="1 2">
    <name type="scientific">Ehrlichia cf. muris str. EmCRT</name>
    <dbReference type="NCBI Taxonomy" id="1359167"/>
    <lineage>
        <taxon>Bacteria</taxon>
        <taxon>Pseudomonadati</taxon>
        <taxon>Pseudomonadota</taxon>
        <taxon>Alphaproteobacteria</taxon>
        <taxon>Rickettsiales</taxon>
        <taxon>Anaplasmataceae</taxon>
        <taxon>Ehrlichia</taxon>
    </lineage>
</organism>
<name>A0A0F3N6Z2_9RICK</name>
<dbReference type="AlphaFoldDB" id="A0A0F3N6Z2"/>
<accession>A0A0F3N6Z2</accession>